<organism evidence="1 2">
    <name type="scientific">Streptomyces antimycoticus</name>
    <dbReference type="NCBI Taxonomy" id="68175"/>
    <lineage>
        <taxon>Bacteria</taxon>
        <taxon>Bacillati</taxon>
        <taxon>Actinomycetota</taxon>
        <taxon>Actinomycetes</taxon>
        <taxon>Kitasatosporales</taxon>
        <taxon>Streptomycetaceae</taxon>
        <taxon>Streptomyces</taxon>
        <taxon>Streptomyces violaceusniger group</taxon>
    </lineage>
</organism>
<dbReference type="AlphaFoldDB" id="A0A499UI95"/>
<name>A0A499UI95_9ACTN</name>
<reference evidence="1 2" key="1">
    <citation type="journal article" date="2020" name="Int. J. Syst. Evol. Microbiol.">
        <title>Reclassification of Streptomyces castelarensis and Streptomyces sporoclivatus as later heterotypic synonyms of Streptomyces antimycoticus.</title>
        <authorList>
            <person name="Komaki H."/>
            <person name="Tamura T."/>
        </authorList>
    </citation>
    <scope>NUCLEOTIDE SEQUENCE [LARGE SCALE GENOMIC DNA]</scope>
    <source>
        <strain evidence="1 2">NBRC 100767</strain>
    </source>
</reference>
<gene>
    <name evidence="1" type="ORF">SSPO_042530</name>
</gene>
<proteinExistence type="predicted"/>
<sequence>MLDRLSAGPARHRPPNGLPALSARRLRSTWIVNLLATGISPAVVATEAGMTSPAGPAPYHQWVPPLPRKEVLRLLHGHRR</sequence>
<protein>
    <submittedName>
        <fullName evidence="1">Uncharacterized protein</fullName>
    </submittedName>
</protein>
<evidence type="ECO:0000313" key="1">
    <source>
        <dbReference type="EMBL" id="BBJ41535.1"/>
    </source>
</evidence>
<evidence type="ECO:0000313" key="2">
    <source>
        <dbReference type="Proteomes" id="UP000463951"/>
    </source>
</evidence>
<dbReference type="Proteomes" id="UP000463951">
    <property type="component" value="Chromosome"/>
</dbReference>
<accession>A0A499UI95</accession>
<dbReference type="EMBL" id="AP019620">
    <property type="protein sequence ID" value="BBJ41535.1"/>
    <property type="molecule type" value="Genomic_DNA"/>
</dbReference>